<keyword evidence="1" id="KW-0175">Coiled coil</keyword>
<dbReference type="SUPFAM" id="SSF57850">
    <property type="entry name" value="RING/U-box"/>
    <property type="match status" value="1"/>
</dbReference>
<evidence type="ECO:0000313" key="3">
    <source>
        <dbReference type="EMBL" id="OQO08781.1"/>
    </source>
</evidence>
<feature type="region of interest" description="Disordered" evidence="2">
    <location>
        <begin position="547"/>
        <end position="573"/>
    </location>
</feature>
<feature type="compositionally biased region" description="Basic and acidic residues" evidence="2">
    <location>
        <begin position="174"/>
        <end position="185"/>
    </location>
</feature>
<feature type="coiled-coil region" evidence="1">
    <location>
        <begin position="459"/>
        <end position="486"/>
    </location>
</feature>
<dbReference type="Proteomes" id="UP000192596">
    <property type="component" value="Unassembled WGS sequence"/>
</dbReference>
<dbReference type="Gene3D" id="1.20.120.1750">
    <property type="match status" value="1"/>
</dbReference>
<accession>A0A1V8TC00</accession>
<protein>
    <recommendedName>
        <fullName evidence="5">RING-type domain-containing protein</fullName>
    </recommendedName>
</protein>
<dbReference type="AlphaFoldDB" id="A0A1V8TC00"/>
<dbReference type="GO" id="GO:0016567">
    <property type="term" value="P:protein ubiquitination"/>
    <property type="evidence" value="ECO:0007669"/>
    <property type="project" value="InterPro"/>
</dbReference>
<feature type="compositionally biased region" description="Acidic residues" evidence="2">
    <location>
        <begin position="8"/>
        <end position="18"/>
    </location>
</feature>
<evidence type="ECO:0008006" key="5">
    <source>
        <dbReference type="Google" id="ProtNLM"/>
    </source>
</evidence>
<gene>
    <name evidence="3" type="ORF">B0A48_05671</name>
</gene>
<evidence type="ECO:0000313" key="4">
    <source>
        <dbReference type="Proteomes" id="UP000192596"/>
    </source>
</evidence>
<name>A0A1V8TC00_9PEZI</name>
<dbReference type="PANTHER" id="PTHR11685">
    <property type="entry name" value="RBR FAMILY RING FINGER AND IBR DOMAIN-CONTAINING"/>
    <property type="match status" value="1"/>
</dbReference>
<dbReference type="STRING" id="1507870.A0A1V8TC00"/>
<dbReference type="OrthoDB" id="10009520at2759"/>
<dbReference type="GO" id="GO:0004842">
    <property type="term" value="F:ubiquitin-protein transferase activity"/>
    <property type="evidence" value="ECO:0007669"/>
    <property type="project" value="InterPro"/>
</dbReference>
<feature type="region of interest" description="Disordered" evidence="2">
    <location>
        <begin position="149"/>
        <end position="185"/>
    </location>
</feature>
<sequence>MNNNEHDELSDEQSDEEFQAEHEHQLALGNQIEDDHIGRLGDRLTAEYALPFPNPIRIEVLQARLREAFEQLQDPGTADRMLVDGAVGEPDERRDGADGVLAPMPDMAQQMIDRLRNEADERRVVEEAANAEAQNAVRRARQGEAARLAAGGLPLEDADDSDRSIDSEDASSVDEYHTHLDDPPKLERAPDSKICQYCCDDIEDFDQSGGFWCDNFGGICGDCVIRVFDEASTKENKYPAKYRGHRLRTETYRDMLPEEVLKRYLEVKESRTTFPYLRIWCHEQYLGAVELDAAANIRCTAACPIEDCGNIFCKRCKKELANEAEAATHLNCEFDMEAARKARDAPFKALIRGKDVQFCPRCWRADALKEACNHMTCECGGQYCFPCGKQTRPGEQHWGVPGGCRQYPGDDMPPPLPDVPARHDPDVVMGDDSEENSDIGNDAVAEQDHPLTSLDLLAAAAERMRYEDIMRDAARLEQRRAEAFTDGQGPRPQVGELRLPGHARLADLPLPVRAGRDMREWQRVATMLEGAGTVGDLHQARMIRHALANGQDPGELPPPNAADDEDVEMGDAE</sequence>
<dbReference type="InParanoid" id="A0A1V8TC00"/>
<keyword evidence="4" id="KW-1185">Reference proteome</keyword>
<reference evidence="4" key="1">
    <citation type="submission" date="2017-03" db="EMBL/GenBank/DDBJ databases">
        <title>Genomes of endolithic fungi from Antarctica.</title>
        <authorList>
            <person name="Coleine C."/>
            <person name="Masonjones S."/>
            <person name="Stajich J.E."/>
        </authorList>
    </citation>
    <scope>NUCLEOTIDE SEQUENCE [LARGE SCALE GENOMIC DNA]</scope>
    <source>
        <strain evidence="4">CCFEE 5527</strain>
    </source>
</reference>
<evidence type="ECO:0000256" key="2">
    <source>
        <dbReference type="SAM" id="MobiDB-lite"/>
    </source>
</evidence>
<proteinExistence type="predicted"/>
<feature type="compositionally biased region" description="Acidic residues" evidence="2">
    <location>
        <begin position="562"/>
        <end position="573"/>
    </location>
</feature>
<dbReference type="GO" id="GO:0008270">
    <property type="term" value="F:zinc ion binding"/>
    <property type="evidence" value="ECO:0007669"/>
    <property type="project" value="UniProtKB-KW"/>
</dbReference>
<feature type="region of interest" description="Disordered" evidence="2">
    <location>
        <begin position="1"/>
        <end position="33"/>
    </location>
</feature>
<dbReference type="EMBL" id="NAJO01000011">
    <property type="protein sequence ID" value="OQO08781.1"/>
    <property type="molecule type" value="Genomic_DNA"/>
</dbReference>
<organism evidence="3 4">
    <name type="scientific">Cryoendolithus antarcticus</name>
    <dbReference type="NCBI Taxonomy" id="1507870"/>
    <lineage>
        <taxon>Eukaryota</taxon>
        <taxon>Fungi</taxon>
        <taxon>Dikarya</taxon>
        <taxon>Ascomycota</taxon>
        <taxon>Pezizomycotina</taxon>
        <taxon>Dothideomycetes</taxon>
        <taxon>Dothideomycetidae</taxon>
        <taxon>Cladosporiales</taxon>
        <taxon>Cladosporiaceae</taxon>
        <taxon>Cryoendolithus</taxon>
    </lineage>
</organism>
<dbReference type="InterPro" id="IPR031127">
    <property type="entry name" value="E3_UB_ligase_RBR"/>
</dbReference>
<comment type="caution">
    <text evidence="3">The sequence shown here is derived from an EMBL/GenBank/DDBJ whole genome shotgun (WGS) entry which is preliminary data.</text>
</comment>
<evidence type="ECO:0000256" key="1">
    <source>
        <dbReference type="SAM" id="Coils"/>
    </source>
</evidence>